<organism evidence="1 2">
    <name type="scientific">Monilinia fructigena</name>
    <dbReference type="NCBI Taxonomy" id="38457"/>
    <lineage>
        <taxon>Eukaryota</taxon>
        <taxon>Fungi</taxon>
        <taxon>Dikarya</taxon>
        <taxon>Ascomycota</taxon>
        <taxon>Pezizomycotina</taxon>
        <taxon>Leotiomycetes</taxon>
        <taxon>Helotiales</taxon>
        <taxon>Sclerotiniaceae</taxon>
        <taxon>Monilinia</taxon>
    </lineage>
</organism>
<comment type="caution">
    <text evidence="1">The sequence shown here is derived from an EMBL/GenBank/DDBJ whole genome shotgun (WGS) entry which is preliminary data.</text>
</comment>
<evidence type="ECO:0000313" key="1">
    <source>
        <dbReference type="EMBL" id="RAL58450.1"/>
    </source>
</evidence>
<accession>A0A395IE28</accession>
<evidence type="ECO:0000313" key="2">
    <source>
        <dbReference type="Proteomes" id="UP000249056"/>
    </source>
</evidence>
<sequence length="120" mass="13849">MVKRHCIELGSRIEVPAKDAELPQFYNCTERIMTKGILIPDSIQFVDIYFDIDIKTEALKLLPIDICIPNEDAKTYTSENRLWNFTSEYKTIDIIDVALAIGNIDINILRKIAIKNLHRL</sequence>
<gene>
    <name evidence="1" type="ORF">DID88_005154</name>
</gene>
<keyword evidence="2" id="KW-1185">Reference proteome</keyword>
<name>A0A395IE28_9HELO</name>
<protein>
    <submittedName>
        <fullName evidence="1">Uncharacterized protein</fullName>
    </submittedName>
</protein>
<dbReference type="AlphaFoldDB" id="A0A395IE28"/>
<dbReference type="OrthoDB" id="3473645at2759"/>
<reference evidence="1 2" key="1">
    <citation type="submission" date="2018-06" db="EMBL/GenBank/DDBJ databases">
        <title>Genome Sequence of the Brown Rot Fungal Pathogen Monilinia fructigena.</title>
        <authorList>
            <person name="Landi L."/>
            <person name="De Miccolis Angelini R.M."/>
            <person name="Pollastro S."/>
            <person name="Abate D."/>
            <person name="Faretra F."/>
            <person name="Romanazzi G."/>
        </authorList>
    </citation>
    <scope>NUCLEOTIDE SEQUENCE [LARGE SCALE GENOMIC DNA]</scope>
    <source>
        <strain evidence="1 2">Mfrg269</strain>
    </source>
</reference>
<proteinExistence type="predicted"/>
<dbReference type="Proteomes" id="UP000249056">
    <property type="component" value="Unassembled WGS sequence"/>
</dbReference>
<dbReference type="EMBL" id="QKRW01000082">
    <property type="protein sequence ID" value="RAL58450.1"/>
    <property type="molecule type" value="Genomic_DNA"/>
</dbReference>